<gene>
    <name evidence="8" type="ORF">UFOPK2195_00102</name>
</gene>
<evidence type="ECO:0000256" key="6">
    <source>
        <dbReference type="ARBA" id="ARBA00023316"/>
    </source>
</evidence>
<dbReference type="Gene3D" id="3.30.1490.480">
    <property type="entry name" value="Endolytic murein transglycosylase"/>
    <property type="match status" value="1"/>
</dbReference>
<evidence type="ECO:0000256" key="4">
    <source>
        <dbReference type="ARBA" id="ARBA00023136"/>
    </source>
</evidence>
<keyword evidence="5" id="KW-0456">Lyase</keyword>
<accession>A0A6J6K6U8</accession>
<evidence type="ECO:0000256" key="7">
    <source>
        <dbReference type="SAM" id="Phobius"/>
    </source>
</evidence>
<dbReference type="GO" id="GO:0016829">
    <property type="term" value="F:lyase activity"/>
    <property type="evidence" value="ECO:0007669"/>
    <property type="project" value="UniProtKB-KW"/>
</dbReference>
<evidence type="ECO:0000256" key="5">
    <source>
        <dbReference type="ARBA" id="ARBA00023239"/>
    </source>
</evidence>
<evidence type="ECO:0000256" key="3">
    <source>
        <dbReference type="ARBA" id="ARBA00022989"/>
    </source>
</evidence>
<dbReference type="Pfam" id="PF02618">
    <property type="entry name" value="YceG"/>
    <property type="match status" value="1"/>
</dbReference>
<sequence>MIDPLLRKKKEHIEIAESWRDDPWDHPSALALKSDVETDVVREELRHLSRPLVLAVLIVVAVSLLFGAIGLWYLHEVNPSGGSGIEATFTVNEGDSISSIGGRLRDEGFITNASVFRWYVARKGGVDLVPGYYQITPKSHMGDIMARLKIPPSATFTKVTFPEGFVITQMAERLAEKTMRLSADQFVASANDPSIVSQYRPPAVSTLEGLLFPDTYQVSGDENEAQVVQRMVALLERVARQVGLDDSQKLVGVSPYKALIVASMIEREAKLGSDRAKIARVIYNRLEIGMKLQIDATLYYNAPVDATFSDLKALDSPYNTYLYKGLPPTPIASPGRAAIDAALHPAPNPSSGDPICSNAPTPCRYLYYVLSDADGGHTFAATLAQHEANVATARAAGLLP</sequence>
<dbReference type="HAMAP" id="MF_02065">
    <property type="entry name" value="MltG"/>
    <property type="match status" value="1"/>
</dbReference>
<evidence type="ECO:0000256" key="2">
    <source>
        <dbReference type="ARBA" id="ARBA00022692"/>
    </source>
</evidence>
<dbReference type="GO" id="GO:0071555">
    <property type="term" value="P:cell wall organization"/>
    <property type="evidence" value="ECO:0007669"/>
    <property type="project" value="UniProtKB-KW"/>
</dbReference>
<dbReference type="Gene3D" id="3.30.160.60">
    <property type="entry name" value="Classic Zinc Finger"/>
    <property type="match status" value="1"/>
</dbReference>
<dbReference type="PANTHER" id="PTHR30518">
    <property type="entry name" value="ENDOLYTIC MUREIN TRANSGLYCOSYLASE"/>
    <property type="match status" value="1"/>
</dbReference>
<keyword evidence="3 7" id="KW-1133">Transmembrane helix</keyword>
<evidence type="ECO:0000313" key="8">
    <source>
        <dbReference type="EMBL" id="CAB4644085.1"/>
    </source>
</evidence>
<dbReference type="EMBL" id="CAEZWH010000008">
    <property type="protein sequence ID" value="CAB4644085.1"/>
    <property type="molecule type" value="Genomic_DNA"/>
</dbReference>
<dbReference type="CDD" id="cd08010">
    <property type="entry name" value="MltG_like"/>
    <property type="match status" value="1"/>
</dbReference>
<feature type="transmembrane region" description="Helical" evidence="7">
    <location>
        <begin position="52"/>
        <end position="74"/>
    </location>
</feature>
<dbReference type="PANTHER" id="PTHR30518:SF2">
    <property type="entry name" value="ENDOLYTIC MUREIN TRANSGLYCOSYLASE"/>
    <property type="match status" value="1"/>
</dbReference>
<dbReference type="InterPro" id="IPR003770">
    <property type="entry name" value="MLTG-like"/>
</dbReference>
<name>A0A6J6K6U8_9ZZZZ</name>
<keyword evidence="2 7" id="KW-0812">Transmembrane</keyword>
<keyword evidence="6" id="KW-0961">Cell wall biogenesis/degradation</keyword>
<dbReference type="NCBIfam" id="TIGR00247">
    <property type="entry name" value="endolytic transglycosylase MltG"/>
    <property type="match status" value="1"/>
</dbReference>
<keyword evidence="4 7" id="KW-0472">Membrane</keyword>
<organism evidence="8">
    <name type="scientific">freshwater metagenome</name>
    <dbReference type="NCBI Taxonomy" id="449393"/>
    <lineage>
        <taxon>unclassified sequences</taxon>
        <taxon>metagenomes</taxon>
        <taxon>ecological metagenomes</taxon>
    </lineage>
</organism>
<keyword evidence="1" id="KW-1003">Cell membrane</keyword>
<protein>
    <submittedName>
        <fullName evidence="8">Unannotated protein</fullName>
    </submittedName>
</protein>
<proteinExistence type="inferred from homology"/>
<evidence type="ECO:0000256" key="1">
    <source>
        <dbReference type="ARBA" id="ARBA00022475"/>
    </source>
</evidence>
<dbReference type="AlphaFoldDB" id="A0A6J6K6U8"/>
<reference evidence="8" key="1">
    <citation type="submission" date="2020-05" db="EMBL/GenBank/DDBJ databases">
        <authorList>
            <person name="Chiriac C."/>
            <person name="Salcher M."/>
            <person name="Ghai R."/>
            <person name="Kavagutti S V."/>
        </authorList>
    </citation>
    <scope>NUCLEOTIDE SEQUENCE</scope>
</reference>